<gene>
    <name evidence="1" type="ORF">DSO57_1018135</name>
</gene>
<evidence type="ECO:0000313" key="2">
    <source>
        <dbReference type="Proteomes" id="UP001165960"/>
    </source>
</evidence>
<evidence type="ECO:0000313" key="1">
    <source>
        <dbReference type="EMBL" id="KAJ9081113.1"/>
    </source>
</evidence>
<accession>A0ACC2U289</accession>
<proteinExistence type="predicted"/>
<dbReference type="EMBL" id="QTSX02001498">
    <property type="protein sequence ID" value="KAJ9081113.1"/>
    <property type="molecule type" value="Genomic_DNA"/>
</dbReference>
<name>A0ACC2U289_9FUNG</name>
<protein>
    <submittedName>
        <fullName evidence="1">Uncharacterized protein</fullName>
    </submittedName>
</protein>
<comment type="caution">
    <text evidence="1">The sequence shown here is derived from an EMBL/GenBank/DDBJ whole genome shotgun (WGS) entry which is preliminary data.</text>
</comment>
<sequence>MHSSDLQHLEEILEVYYPGIPTSKATPANPPTPALPRFNISLAPRVCCRTTFTDSTPAISHWFTAHYYFIERELALSQAPACSEFKDIGNIKIPVIKRVSYFLSSVKHTPANPRLFRPSPLSKPPLEFKNPFSTTLALAYDFMEVVLSSPPEYLRFVTLVNGKIPTEVPQLQNNIKLWPYWATFMYPALMKNLPASKLSQQPSKRPPLKPLNEIYKKAEIYRMPDPKPTSNEPSGIRCTEKGCNKTYRQYAGLQYHMQRVHNVAGLKPLTLSLICPFQLCQKNYSSITGIRNHLKNCHLQPIHFKEDHLNSQEKDIVPNLKCPVYPCKAKACTQSQMRIHILKNHFWSYSNSQHVTL</sequence>
<keyword evidence="2" id="KW-1185">Reference proteome</keyword>
<dbReference type="Proteomes" id="UP001165960">
    <property type="component" value="Unassembled WGS sequence"/>
</dbReference>
<organism evidence="1 2">
    <name type="scientific">Entomophthora muscae</name>
    <dbReference type="NCBI Taxonomy" id="34485"/>
    <lineage>
        <taxon>Eukaryota</taxon>
        <taxon>Fungi</taxon>
        <taxon>Fungi incertae sedis</taxon>
        <taxon>Zoopagomycota</taxon>
        <taxon>Entomophthoromycotina</taxon>
        <taxon>Entomophthoromycetes</taxon>
        <taxon>Entomophthorales</taxon>
        <taxon>Entomophthoraceae</taxon>
        <taxon>Entomophthora</taxon>
    </lineage>
</organism>
<reference evidence="1" key="1">
    <citation type="submission" date="2022-04" db="EMBL/GenBank/DDBJ databases">
        <title>Genome of the entomopathogenic fungus Entomophthora muscae.</title>
        <authorList>
            <person name="Elya C."/>
            <person name="Lovett B.R."/>
            <person name="Lee E."/>
            <person name="Macias A.M."/>
            <person name="Hajek A.E."/>
            <person name="De Bivort B.L."/>
            <person name="Kasson M.T."/>
            <person name="De Fine Licht H.H."/>
            <person name="Stajich J.E."/>
        </authorList>
    </citation>
    <scope>NUCLEOTIDE SEQUENCE</scope>
    <source>
        <strain evidence="1">Berkeley</strain>
    </source>
</reference>